<dbReference type="NCBIfam" id="NF003742">
    <property type="entry name" value="PRK05339.1"/>
    <property type="match status" value="1"/>
</dbReference>
<keyword evidence="7" id="KW-1185">Reference proteome</keyword>
<dbReference type="GO" id="GO:0004674">
    <property type="term" value="F:protein serine/threonine kinase activity"/>
    <property type="evidence" value="ECO:0007669"/>
    <property type="project" value="UniProtKB-UniRule"/>
</dbReference>
<keyword evidence="4 5" id="KW-0418">Kinase</keyword>
<dbReference type="OrthoDB" id="9782201at2"/>
<dbReference type="HAMAP" id="MF_01062">
    <property type="entry name" value="PSRP"/>
    <property type="match status" value="1"/>
</dbReference>
<accession>A0A0M4T947</accession>
<evidence type="ECO:0000313" key="6">
    <source>
        <dbReference type="EMBL" id="ALF60521.1"/>
    </source>
</evidence>
<comment type="catalytic activity">
    <reaction evidence="5">
        <text>[pyruvate, water dikinase]-phosphate + phosphate + H(+) = [pyruvate, water dikinase] + diphosphate</text>
        <dbReference type="Rhea" id="RHEA:48580"/>
        <dbReference type="Rhea" id="RHEA-COMP:11425"/>
        <dbReference type="Rhea" id="RHEA-COMP:11426"/>
        <dbReference type="ChEBI" id="CHEBI:15378"/>
        <dbReference type="ChEBI" id="CHEBI:33019"/>
        <dbReference type="ChEBI" id="CHEBI:43176"/>
        <dbReference type="ChEBI" id="CHEBI:43474"/>
        <dbReference type="ChEBI" id="CHEBI:68546"/>
        <dbReference type="EC" id="2.7.4.28"/>
    </reaction>
</comment>
<dbReference type="PANTHER" id="PTHR31756">
    <property type="entry name" value="PYRUVATE, PHOSPHATE DIKINASE REGULATORY PROTEIN 1, CHLOROPLASTIC"/>
    <property type="match status" value="1"/>
</dbReference>
<dbReference type="Pfam" id="PF03618">
    <property type="entry name" value="Kinase-PPPase"/>
    <property type="match status" value="1"/>
</dbReference>
<keyword evidence="3 5" id="KW-0547">Nucleotide-binding</keyword>
<keyword evidence="2 5" id="KW-0808">Transferase</keyword>
<dbReference type="KEGG" id="pur:AOC03_11105"/>
<dbReference type="RefSeq" id="WP_062536011.1">
    <property type="nucleotide sequence ID" value="NZ_CP012678.1"/>
</dbReference>
<evidence type="ECO:0000256" key="5">
    <source>
        <dbReference type="HAMAP-Rule" id="MF_01062"/>
    </source>
</evidence>
<evidence type="ECO:0000256" key="2">
    <source>
        <dbReference type="ARBA" id="ARBA00022679"/>
    </source>
</evidence>
<dbReference type="EC" id="2.7.11.33" evidence="5"/>
<comment type="catalytic activity">
    <reaction evidence="5">
        <text>[pyruvate, water dikinase] + ADP = [pyruvate, water dikinase]-phosphate + AMP + H(+)</text>
        <dbReference type="Rhea" id="RHEA:46020"/>
        <dbReference type="Rhea" id="RHEA-COMP:11425"/>
        <dbReference type="Rhea" id="RHEA-COMP:11426"/>
        <dbReference type="ChEBI" id="CHEBI:15378"/>
        <dbReference type="ChEBI" id="CHEBI:43176"/>
        <dbReference type="ChEBI" id="CHEBI:68546"/>
        <dbReference type="ChEBI" id="CHEBI:456215"/>
        <dbReference type="ChEBI" id="CHEBI:456216"/>
        <dbReference type="EC" id="2.7.11.33"/>
    </reaction>
</comment>
<comment type="similarity">
    <text evidence="5">Belongs to the pyruvate, phosphate/water dikinase regulatory protein family. PSRP subfamily.</text>
</comment>
<dbReference type="STRING" id="45610.AOC03_11105"/>
<feature type="binding site" evidence="5">
    <location>
        <begin position="178"/>
        <end position="185"/>
    </location>
    <ligand>
        <name>ADP</name>
        <dbReference type="ChEBI" id="CHEBI:456216"/>
    </ligand>
</feature>
<protein>
    <recommendedName>
        <fullName evidence="5">Putative phosphoenolpyruvate synthase regulatory protein</fullName>
        <shortName evidence="5">PEP synthase regulatory protein</shortName>
        <shortName evidence="5">PSRP</shortName>
        <ecNumber evidence="5">2.7.11.33</ecNumber>
        <ecNumber evidence="5">2.7.4.28</ecNumber>
    </recommendedName>
    <alternativeName>
        <fullName evidence="5">Pyruvate, water dikinase regulatory protein</fullName>
    </alternativeName>
</protein>
<dbReference type="EMBL" id="CP012678">
    <property type="protein sequence ID" value="ALF60521.1"/>
    <property type="molecule type" value="Genomic_DNA"/>
</dbReference>
<dbReference type="EC" id="2.7.4.28" evidence="5"/>
<sequence length="298" mass="33458">MYSNNPPEQDKPTIQNHHALSLDNSQTLRSAFFISDGTAITAETLGRSILSQFASVPFETRVLPYVDSLERADDAVEQINIAYQRDGLLPLVFDTIVNPEIREKINAAHSCNLDMYEGLIGRIAEEIGIEPDGHSGHAHDNVDSETYKERIDAVHFALDNDDGARTRHYNAADIILIGVSRSGKTPTSLYLALQFGIRAANYPLTEDDLYDNQLPKALREHKDKLFGLIIDTDRLVKIRQERRAGSRYSSYQQCQQEQRAIQGIYISQGIPSLDVSEMSVEEIATRILQMTGLKRRIG</sequence>
<dbReference type="GO" id="GO:0043531">
    <property type="term" value="F:ADP binding"/>
    <property type="evidence" value="ECO:0007669"/>
    <property type="project" value="UniProtKB-UniRule"/>
</dbReference>
<dbReference type="Proteomes" id="UP000059847">
    <property type="component" value="Chromosome"/>
</dbReference>
<dbReference type="InterPro" id="IPR026530">
    <property type="entry name" value="PSRP"/>
</dbReference>
<dbReference type="PANTHER" id="PTHR31756:SF3">
    <property type="entry name" value="PYRUVATE, PHOSPHATE DIKINASE REGULATORY PROTEIN 1, CHLOROPLASTIC"/>
    <property type="match status" value="1"/>
</dbReference>
<name>A0A0M4T947_9GAMM</name>
<organism evidence="6 7">
    <name type="scientific">Psychrobacter urativorans</name>
    <dbReference type="NCBI Taxonomy" id="45610"/>
    <lineage>
        <taxon>Bacteria</taxon>
        <taxon>Pseudomonadati</taxon>
        <taxon>Pseudomonadota</taxon>
        <taxon>Gammaproteobacteria</taxon>
        <taxon>Moraxellales</taxon>
        <taxon>Moraxellaceae</taxon>
        <taxon>Psychrobacter</taxon>
    </lineage>
</organism>
<dbReference type="InterPro" id="IPR005177">
    <property type="entry name" value="Kinase-pyrophosphorylase"/>
</dbReference>
<reference evidence="6 7" key="1">
    <citation type="submission" date="2015-09" db="EMBL/GenBank/DDBJ databases">
        <title>Complete genome of Psychrobacter urativorans R10.10B.</title>
        <authorList>
            <person name="See-Too W.S."/>
            <person name="Chan K.G."/>
        </authorList>
    </citation>
    <scope>NUCLEOTIDE SEQUENCE [LARGE SCALE GENOMIC DNA]</scope>
    <source>
        <strain evidence="6 7">R10.10B</strain>
    </source>
</reference>
<evidence type="ECO:0000313" key="7">
    <source>
        <dbReference type="Proteomes" id="UP000059847"/>
    </source>
</evidence>
<proteinExistence type="inferred from homology"/>
<evidence type="ECO:0000256" key="3">
    <source>
        <dbReference type="ARBA" id="ARBA00022741"/>
    </source>
</evidence>
<dbReference type="GO" id="GO:0016776">
    <property type="term" value="F:phosphotransferase activity, phosphate group as acceptor"/>
    <property type="evidence" value="ECO:0007669"/>
    <property type="project" value="UniProtKB-UniRule"/>
</dbReference>
<gene>
    <name evidence="6" type="ORF">AOC03_11105</name>
</gene>
<keyword evidence="1 5" id="KW-0723">Serine/threonine-protein kinase</keyword>
<dbReference type="GO" id="GO:0005524">
    <property type="term" value="F:ATP binding"/>
    <property type="evidence" value="ECO:0007669"/>
    <property type="project" value="InterPro"/>
</dbReference>
<evidence type="ECO:0000256" key="1">
    <source>
        <dbReference type="ARBA" id="ARBA00022527"/>
    </source>
</evidence>
<dbReference type="AlphaFoldDB" id="A0A0M4T947"/>
<comment type="function">
    <text evidence="5">Bifunctional serine/threonine kinase and phosphorylase involved in the regulation of the phosphoenolpyruvate synthase (PEPS) by catalyzing its phosphorylation/dephosphorylation.</text>
</comment>
<evidence type="ECO:0000256" key="4">
    <source>
        <dbReference type="ARBA" id="ARBA00022777"/>
    </source>
</evidence>